<dbReference type="HOGENOM" id="CLU_1224537_0_0_1"/>
<reference evidence="1 2" key="1">
    <citation type="journal article" date="2014" name="BMC Genomics">
        <title>Genome sequencing of four Aureobasidium pullulans varieties: biotechnological potential, stress tolerance, and description of new species.</title>
        <authorList>
            <person name="Gostin Ar C."/>
            <person name="Ohm R.A."/>
            <person name="Kogej T."/>
            <person name="Sonjak S."/>
            <person name="Turk M."/>
            <person name="Zajc J."/>
            <person name="Zalar P."/>
            <person name="Grube M."/>
            <person name="Sun H."/>
            <person name="Han J."/>
            <person name="Sharma A."/>
            <person name="Chiniquy J."/>
            <person name="Ngan C.Y."/>
            <person name="Lipzen A."/>
            <person name="Barry K."/>
            <person name="Grigoriev I.V."/>
            <person name="Gunde-Cimerman N."/>
        </authorList>
    </citation>
    <scope>NUCLEOTIDE SEQUENCE [LARGE SCALE GENOMIC DNA]</scope>
    <source>
        <strain evidence="1 2">EXF-150</strain>
    </source>
</reference>
<organism evidence="1 2">
    <name type="scientific">Aureobasidium pullulans EXF-150</name>
    <dbReference type="NCBI Taxonomy" id="1043002"/>
    <lineage>
        <taxon>Eukaryota</taxon>
        <taxon>Fungi</taxon>
        <taxon>Dikarya</taxon>
        <taxon>Ascomycota</taxon>
        <taxon>Pezizomycotina</taxon>
        <taxon>Dothideomycetes</taxon>
        <taxon>Dothideomycetidae</taxon>
        <taxon>Dothideales</taxon>
        <taxon>Saccotheciaceae</taxon>
        <taxon>Aureobasidium</taxon>
    </lineage>
</organism>
<dbReference type="EMBL" id="KL585021">
    <property type="protein sequence ID" value="KEQ78528.1"/>
    <property type="molecule type" value="Genomic_DNA"/>
</dbReference>
<protein>
    <recommendedName>
        <fullName evidence="3">F-box domain-containing protein</fullName>
    </recommendedName>
</protein>
<accession>A0A074WZA9</accession>
<evidence type="ECO:0000313" key="2">
    <source>
        <dbReference type="Proteomes" id="UP000030706"/>
    </source>
</evidence>
<dbReference type="GeneID" id="40741443"/>
<evidence type="ECO:0000313" key="1">
    <source>
        <dbReference type="EMBL" id="KEQ78528.1"/>
    </source>
</evidence>
<keyword evidence="2" id="KW-1185">Reference proteome</keyword>
<dbReference type="Proteomes" id="UP000030706">
    <property type="component" value="Unassembled WGS sequence"/>
</dbReference>
<sequence>MSKMENPETFRFLDLPPELRLMVYEQITDLHPSVNICKQIRREATLKILPKLRLHLHCGISGDKDKLPWFVSITPVAANSKRKDCCDVIKNVPPASMYWEVFRQSYVAKLLDGFHHVCVFTSALSSIYGSQPIHVFVHRSRDGHTYGMIGCFDRVRFRADRRYRAMKLLQGRRKDRVDGGGFLEDVVLVLCQERKVLDKCRPEEDTLVWMERVHEHVQGTIIELDS</sequence>
<name>A0A074WZA9_AURPU</name>
<proteinExistence type="predicted"/>
<dbReference type="RefSeq" id="XP_029754715.1">
    <property type="nucleotide sequence ID" value="XM_029899137.1"/>
</dbReference>
<dbReference type="AlphaFoldDB" id="A0A074WZA9"/>
<evidence type="ECO:0008006" key="3">
    <source>
        <dbReference type="Google" id="ProtNLM"/>
    </source>
</evidence>
<gene>
    <name evidence="1" type="ORF">M438DRAFT_172641</name>
</gene>
<dbReference type="OrthoDB" id="5314997at2759"/>